<accession>A0AAN8QRG8</accession>
<feature type="region of interest" description="Disordered" evidence="3">
    <location>
        <begin position="201"/>
        <end position="227"/>
    </location>
</feature>
<feature type="compositionally biased region" description="Basic and acidic residues" evidence="3">
    <location>
        <begin position="19"/>
        <end position="29"/>
    </location>
</feature>
<dbReference type="EMBL" id="JAGTTL010000029">
    <property type="protein sequence ID" value="KAK6299137.1"/>
    <property type="molecule type" value="Genomic_DNA"/>
</dbReference>
<dbReference type="PANTHER" id="PTHR14098">
    <property type="entry name" value="SH2 DOMAIN CONTAINING PROTEIN"/>
    <property type="match status" value="1"/>
</dbReference>
<dbReference type="PROSITE" id="PS50001">
    <property type="entry name" value="SH2"/>
    <property type="match status" value="1"/>
</dbReference>
<dbReference type="GO" id="GO:0005737">
    <property type="term" value="C:cytoplasm"/>
    <property type="evidence" value="ECO:0007669"/>
    <property type="project" value="UniProtKB-ARBA"/>
</dbReference>
<feature type="compositionally biased region" description="Basic and acidic residues" evidence="3">
    <location>
        <begin position="203"/>
        <end position="227"/>
    </location>
</feature>
<dbReference type="GO" id="GO:0035556">
    <property type="term" value="P:intracellular signal transduction"/>
    <property type="evidence" value="ECO:0007669"/>
    <property type="project" value="TreeGrafter"/>
</dbReference>
<evidence type="ECO:0000313" key="5">
    <source>
        <dbReference type="EMBL" id="KAK6299137.1"/>
    </source>
</evidence>
<proteinExistence type="predicted"/>
<evidence type="ECO:0000259" key="4">
    <source>
        <dbReference type="PROSITE" id="PS50001"/>
    </source>
</evidence>
<gene>
    <name evidence="5" type="ORF">J4Q44_G00306470</name>
</gene>
<evidence type="ECO:0000256" key="1">
    <source>
        <dbReference type="ARBA" id="ARBA00022999"/>
    </source>
</evidence>
<feature type="domain" description="SH2" evidence="4">
    <location>
        <begin position="245"/>
        <end position="356"/>
    </location>
</feature>
<evidence type="ECO:0000256" key="3">
    <source>
        <dbReference type="SAM" id="MobiDB-lite"/>
    </source>
</evidence>
<dbReference type="SUPFAM" id="SSF55550">
    <property type="entry name" value="SH2 domain"/>
    <property type="match status" value="1"/>
</dbReference>
<dbReference type="InterPro" id="IPR051751">
    <property type="entry name" value="Immunoreceptor_sig_adapters"/>
</dbReference>
<feature type="compositionally biased region" description="Basic residues" evidence="3">
    <location>
        <begin position="1"/>
        <end position="14"/>
    </location>
</feature>
<dbReference type="Proteomes" id="UP001356427">
    <property type="component" value="Unassembled WGS sequence"/>
</dbReference>
<evidence type="ECO:0000256" key="2">
    <source>
        <dbReference type="PROSITE-ProRule" id="PRU00191"/>
    </source>
</evidence>
<sequence>MEPWKRGNKTKQRYGRYSNVEEDRYHVPDNHEEEFLVHIHPARSPESDRDYADRDISRSSYAQSISSTSSGSPIIPPRNPRRGLPCTPPGNTGPAVNRQLKPGKSRRTQLDDRTQVMESTEQNMLLPPRSTPSLPKNLIIKLAGLDLQRPCRRDRQRGQQHVECNTPSKGHCSGRERTIQSQRYSLDLEFQLNTDIRLQQRHNTPEESSVKRQQHHEWPQTKDDVEQHDFVPKERPCQTYNEQDWYIGACDRAEAEHALHLVNKDGAFLVRNCSRNTDSEPFVLAVFHDKRVFNVKIRFIDSTSKYALGTGQSANDMFDTVADIVKFHTIFPVVLINGRNQSASKYHGNCVLTYPITKEVVNQLLE</sequence>
<dbReference type="InterPro" id="IPR036860">
    <property type="entry name" value="SH2_dom_sf"/>
</dbReference>
<feature type="compositionally biased region" description="Low complexity" evidence="3">
    <location>
        <begin position="58"/>
        <end position="73"/>
    </location>
</feature>
<dbReference type="FunFam" id="3.30.505.10:FF:000016">
    <property type="entry name" value="B-cell linker protein isoform 2"/>
    <property type="match status" value="1"/>
</dbReference>
<keyword evidence="6" id="KW-1185">Reference proteome</keyword>
<protein>
    <recommendedName>
        <fullName evidence="4">SH2 domain-containing protein</fullName>
    </recommendedName>
</protein>
<feature type="region of interest" description="Disordered" evidence="3">
    <location>
        <begin position="57"/>
        <end position="112"/>
    </location>
</feature>
<feature type="region of interest" description="Disordered" evidence="3">
    <location>
        <begin position="1"/>
        <end position="29"/>
    </location>
</feature>
<evidence type="ECO:0000313" key="6">
    <source>
        <dbReference type="Proteomes" id="UP001356427"/>
    </source>
</evidence>
<dbReference type="Pfam" id="PF00017">
    <property type="entry name" value="SH2"/>
    <property type="match status" value="1"/>
</dbReference>
<keyword evidence="1 2" id="KW-0727">SH2 domain</keyword>
<dbReference type="PANTHER" id="PTHR14098:SF2">
    <property type="entry name" value="CYTOKINE-DEPENDENT HEMATOPOIETIC CELL LINKER"/>
    <property type="match status" value="1"/>
</dbReference>
<dbReference type="Gene3D" id="3.30.505.10">
    <property type="entry name" value="SH2 domain"/>
    <property type="match status" value="1"/>
</dbReference>
<dbReference type="InterPro" id="IPR000980">
    <property type="entry name" value="SH2"/>
</dbReference>
<dbReference type="AlphaFoldDB" id="A0AAN8QRG8"/>
<feature type="region of interest" description="Disordered" evidence="3">
    <location>
        <begin position="155"/>
        <end position="177"/>
    </location>
</feature>
<organism evidence="5 6">
    <name type="scientific">Coregonus suidteri</name>
    <dbReference type="NCBI Taxonomy" id="861788"/>
    <lineage>
        <taxon>Eukaryota</taxon>
        <taxon>Metazoa</taxon>
        <taxon>Chordata</taxon>
        <taxon>Craniata</taxon>
        <taxon>Vertebrata</taxon>
        <taxon>Euteleostomi</taxon>
        <taxon>Actinopterygii</taxon>
        <taxon>Neopterygii</taxon>
        <taxon>Teleostei</taxon>
        <taxon>Protacanthopterygii</taxon>
        <taxon>Salmoniformes</taxon>
        <taxon>Salmonidae</taxon>
        <taxon>Coregoninae</taxon>
        <taxon>Coregonus</taxon>
    </lineage>
</organism>
<comment type="caution">
    <text evidence="5">The sequence shown here is derived from an EMBL/GenBank/DDBJ whole genome shotgun (WGS) entry which is preliminary data.</text>
</comment>
<dbReference type="SMART" id="SM00252">
    <property type="entry name" value="SH2"/>
    <property type="match status" value="1"/>
</dbReference>
<reference evidence="5 6" key="1">
    <citation type="submission" date="2021-04" db="EMBL/GenBank/DDBJ databases">
        <authorList>
            <person name="De Guttry C."/>
            <person name="Zahm M."/>
            <person name="Klopp C."/>
            <person name="Cabau C."/>
            <person name="Louis A."/>
            <person name="Berthelot C."/>
            <person name="Parey E."/>
            <person name="Roest Crollius H."/>
            <person name="Montfort J."/>
            <person name="Robinson-Rechavi M."/>
            <person name="Bucao C."/>
            <person name="Bouchez O."/>
            <person name="Gislard M."/>
            <person name="Lluch J."/>
            <person name="Milhes M."/>
            <person name="Lampietro C."/>
            <person name="Lopez Roques C."/>
            <person name="Donnadieu C."/>
            <person name="Braasch I."/>
            <person name="Desvignes T."/>
            <person name="Postlethwait J."/>
            <person name="Bobe J."/>
            <person name="Wedekind C."/>
            <person name="Guiguen Y."/>
        </authorList>
    </citation>
    <scope>NUCLEOTIDE SEQUENCE [LARGE SCALE GENOMIC DNA]</scope>
    <source>
        <strain evidence="5">Cs_M1</strain>
        <tissue evidence="5">Blood</tissue>
    </source>
</reference>
<dbReference type="GO" id="GO:0007169">
    <property type="term" value="P:cell surface receptor protein tyrosine kinase signaling pathway"/>
    <property type="evidence" value="ECO:0007669"/>
    <property type="project" value="TreeGrafter"/>
</dbReference>
<name>A0AAN8QRG8_9TELE</name>